<reference evidence="2 3" key="1">
    <citation type="submission" date="2018-02" db="EMBL/GenBank/DDBJ databases">
        <title>The genomes of Aspergillus section Nigri reveals drivers in fungal speciation.</title>
        <authorList>
            <consortium name="DOE Joint Genome Institute"/>
            <person name="Vesth T.C."/>
            <person name="Nybo J."/>
            <person name="Theobald S."/>
            <person name="Brandl J."/>
            <person name="Frisvad J.C."/>
            <person name="Nielsen K.F."/>
            <person name="Lyhne E.K."/>
            <person name="Kogle M.E."/>
            <person name="Kuo A."/>
            <person name="Riley R."/>
            <person name="Clum A."/>
            <person name="Nolan M."/>
            <person name="Lipzen A."/>
            <person name="Salamov A."/>
            <person name="Henrissat B."/>
            <person name="Wiebenga A."/>
            <person name="De vries R.P."/>
            <person name="Grigoriev I.V."/>
            <person name="Mortensen U.H."/>
            <person name="Andersen M.R."/>
            <person name="Baker S.E."/>
        </authorList>
    </citation>
    <scope>NUCLEOTIDE SEQUENCE [LARGE SCALE GENOMIC DNA]</scope>
    <source>
        <strain evidence="2 3">CBS 707.79</strain>
    </source>
</reference>
<proteinExistence type="predicted"/>
<sequence length="234" mass="24991">MNCPGCRKGPRSGSAAPRPGIPPCGRQMRLLRLIVALSPALTPAIIALDVDSSRVTFPPPDRPPLSAVGIHPALGDEPGHRPVPSIPSAHDLFAAAGRRETGDGYYVVSKGTCKTSLTSVDGGPSSDCFVGSPMLPGLLSIPDPGSSRKLITTSIRRTRPPFKVGIETNEQRWKLGMIEPSNEIALPLSRPMSTSSKASAPLPRHRRRSQNKERRSNSVDRPPASSARSVGRWC</sequence>
<protein>
    <submittedName>
        <fullName evidence="2">Uncharacterized protein</fullName>
    </submittedName>
</protein>
<feature type="region of interest" description="Disordered" evidence="1">
    <location>
        <begin position="1"/>
        <end position="22"/>
    </location>
</feature>
<name>A0A319DU49_9EURO</name>
<dbReference type="VEuPathDB" id="FungiDB:BO71DRAFT_219421"/>
<keyword evidence="3" id="KW-1185">Reference proteome</keyword>
<dbReference type="EMBL" id="KZ825864">
    <property type="protein sequence ID" value="PYH94833.1"/>
    <property type="molecule type" value="Genomic_DNA"/>
</dbReference>
<organism evidence="2 3">
    <name type="scientific">Aspergillus ellipticus CBS 707.79</name>
    <dbReference type="NCBI Taxonomy" id="1448320"/>
    <lineage>
        <taxon>Eukaryota</taxon>
        <taxon>Fungi</taxon>
        <taxon>Dikarya</taxon>
        <taxon>Ascomycota</taxon>
        <taxon>Pezizomycotina</taxon>
        <taxon>Eurotiomycetes</taxon>
        <taxon>Eurotiomycetidae</taxon>
        <taxon>Eurotiales</taxon>
        <taxon>Aspergillaceae</taxon>
        <taxon>Aspergillus</taxon>
        <taxon>Aspergillus subgen. Circumdati</taxon>
    </lineage>
</organism>
<gene>
    <name evidence="2" type="ORF">BO71DRAFT_219421</name>
</gene>
<accession>A0A319DU49</accession>
<evidence type="ECO:0000313" key="2">
    <source>
        <dbReference type="EMBL" id="PYH94833.1"/>
    </source>
</evidence>
<feature type="region of interest" description="Disordered" evidence="1">
    <location>
        <begin position="185"/>
        <end position="234"/>
    </location>
</feature>
<dbReference type="Proteomes" id="UP000247810">
    <property type="component" value="Unassembled WGS sequence"/>
</dbReference>
<evidence type="ECO:0000256" key="1">
    <source>
        <dbReference type="SAM" id="MobiDB-lite"/>
    </source>
</evidence>
<evidence type="ECO:0000313" key="3">
    <source>
        <dbReference type="Proteomes" id="UP000247810"/>
    </source>
</evidence>
<dbReference type="AlphaFoldDB" id="A0A319DU49"/>